<dbReference type="AlphaFoldDB" id="A0A929PXC3"/>
<name>A0A929PXC3_9SPHI</name>
<comment type="caution">
    <text evidence="1">The sequence shown here is derived from an EMBL/GenBank/DDBJ whole genome shotgun (WGS) entry which is preliminary data.</text>
</comment>
<dbReference type="EMBL" id="JADFFL010000005">
    <property type="protein sequence ID" value="MBE9663019.1"/>
    <property type="molecule type" value="Genomic_DNA"/>
</dbReference>
<organism evidence="1 2">
    <name type="scientific">Mucilaginibacter myungsuensis</name>
    <dbReference type="NCBI Taxonomy" id="649104"/>
    <lineage>
        <taxon>Bacteria</taxon>
        <taxon>Pseudomonadati</taxon>
        <taxon>Bacteroidota</taxon>
        <taxon>Sphingobacteriia</taxon>
        <taxon>Sphingobacteriales</taxon>
        <taxon>Sphingobacteriaceae</taxon>
        <taxon>Mucilaginibacter</taxon>
    </lineage>
</organism>
<reference evidence="1" key="1">
    <citation type="submission" date="2020-10" db="EMBL/GenBank/DDBJ databases">
        <title>Mucilaginibacter mali sp. nov., isolated from rhizosphere soil of apple orchard.</title>
        <authorList>
            <person name="Lee J.-S."/>
            <person name="Kim H.S."/>
            <person name="Kim J.-S."/>
        </authorList>
    </citation>
    <scope>NUCLEOTIDE SEQUENCE</scope>
    <source>
        <strain evidence="1">KCTC 22746</strain>
    </source>
</reference>
<evidence type="ECO:0008006" key="3">
    <source>
        <dbReference type="Google" id="ProtNLM"/>
    </source>
</evidence>
<proteinExistence type="predicted"/>
<protein>
    <recommendedName>
        <fullName evidence="3">DUF4007 domain-containing protein</fullName>
    </recommendedName>
</protein>
<sequence length="261" mass="30599">MQYLKEYQGFSIDLRDLAKVINLIGSGAIATKSELLEESGFGANKVRGYKEYLSDFELLAAKNQLTVLGQIIYKNDPRFRDPFTKWLLLYHWSFKANNPFLYFLVNDFSSSDDSSLLRKFKQWADRNQVKTDYESSKLNGLINRTKSALLEPEGFQSLNLFSVFDNVLQRSEPYNVHKYLTAYILYHMRKGRVSISFAELLDERNNVAKFFDWNSKNLESKMAELMDLKLVKLVHFADLHMVEFSYNGTPESLIERYYEEY</sequence>
<keyword evidence="2" id="KW-1185">Reference proteome</keyword>
<dbReference type="RefSeq" id="WP_194112251.1">
    <property type="nucleotide sequence ID" value="NZ_JADFFL010000005.1"/>
</dbReference>
<accession>A0A929PXC3</accession>
<evidence type="ECO:0000313" key="2">
    <source>
        <dbReference type="Proteomes" id="UP000622475"/>
    </source>
</evidence>
<evidence type="ECO:0000313" key="1">
    <source>
        <dbReference type="EMBL" id="MBE9663019.1"/>
    </source>
</evidence>
<gene>
    <name evidence="1" type="ORF">IRJ16_14105</name>
</gene>
<dbReference type="Proteomes" id="UP000622475">
    <property type="component" value="Unassembled WGS sequence"/>
</dbReference>